<evidence type="ECO:0000313" key="2">
    <source>
        <dbReference type="EMBL" id="MBI3540196.1"/>
    </source>
</evidence>
<feature type="transmembrane region" description="Helical" evidence="1">
    <location>
        <begin position="199"/>
        <end position="219"/>
    </location>
</feature>
<dbReference type="AlphaFoldDB" id="A0A9D6L7S9"/>
<name>A0A9D6L7S9_UNCEI</name>
<protein>
    <recommendedName>
        <fullName evidence="4">Glycosyltransferase RgtA/B/C/D-like domain-containing protein</fullName>
    </recommendedName>
</protein>
<evidence type="ECO:0000256" key="1">
    <source>
        <dbReference type="SAM" id="Phobius"/>
    </source>
</evidence>
<feature type="non-terminal residue" evidence="2">
    <location>
        <position position="223"/>
    </location>
</feature>
<dbReference type="InterPro" id="IPR052384">
    <property type="entry name" value="TMTC_O-mannosyltransferase"/>
</dbReference>
<reference evidence="2" key="1">
    <citation type="submission" date="2020-07" db="EMBL/GenBank/DDBJ databases">
        <title>Huge and variable diversity of episymbiotic CPR bacteria and DPANN archaea in groundwater ecosystems.</title>
        <authorList>
            <person name="He C.Y."/>
            <person name="Keren R."/>
            <person name="Whittaker M."/>
            <person name="Farag I.F."/>
            <person name="Doudna J."/>
            <person name="Cate J.H.D."/>
            <person name="Banfield J.F."/>
        </authorList>
    </citation>
    <scope>NUCLEOTIDE SEQUENCE</scope>
    <source>
        <strain evidence="2">NC_groundwater_928_Pr1_S-0.2um_72_17</strain>
    </source>
</reference>
<dbReference type="PANTHER" id="PTHR44216">
    <property type="entry name" value="PROTEIN O-MANNOSYL-TRANSFERASE TMTC2"/>
    <property type="match status" value="1"/>
</dbReference>
<dbReference type="GO" id="GO:0035269">
    <property type="term" value="P:protein O-linked glycosylation via mannose"/>
    <property type="evidence" value="ECO:0007669"/>
    <property type="project" value="TreeGrafter"/>
</dbReference>
<keyword evidence="1" id="KW-0812">Transmembrane</keyword>
<sequence>MFALFANIFAGGFVLDDHFLIERNPRAHSLAGVGLAFTTDVQRFQSGAAAPPAYYRPLTLASYVVDYALWGSRPGPFHLANLIAHALAAVLAALLFMRLFASVWTAAAAAALWAAHPIASESVAWISGRTDAFATCGVLGALIAWLRWREGGGHRWLALAALVTYAACLAKESAALTPLMALAVEPLARASRGQQGRRLGLGLAVLGAAVLATIVQRVAVIGA</sequence>
<keyword evidence="1" id="KW-1133">Transmembrane helix</keyword>
<gene>
    <name evidence="2" type="ORF">HY076_07990</name>
</gene>
<organism evidence="2 3">
    <name type="scientific">Eiseniibacteriota bacterium</name>
    <dbReference type="NCBI Taxonomy" id="2212470"/>
    <lineage>
        <taxon>Bacteria</taxon>
        <taxon>Candidatus Eiseniibacteriota</taxon>
    </lineage>
</organism>
<dbReference type="GO" id="GO:0000030">
    <property type="term" value="F:mannosyltransferase activity"/>
    <property type="evidence" value="ECO:0007669"/>
    <property type="project" value="TreeGrafter"/>
</dbReference>
<evidence type="ECO:0000313" key="3">
    <source>
        <dbReference type="Proteomes" id="UP000807850"/>
    </source>
</evidence>
<comment type="caution">
    <text evidence="2">The sequence shown here is derived from an EMBL/GenBank/DDBJ whole genome shotgun (WGS) entry which is preliminary data.</text>
</comment>
<feature type="transmembrane region" description="Helical" evidence="1">
    <location>
        <begin position="77"/>
        <end position="96"/>
    </location>
</feature>
<dbReference type="Proteomes" id="UP000807850">
    <property type="component" value="Unassembled WGS sequence"/>
</dbReference>
<evidence type="ECO:0008006" key="4">
    <source>
        <dbReference type="Google" id="ProtNLM"/>
    </source>
</evidence>
<accession>A0A9D6L7S9</accession>
<proteinExistence type="predicted"/>
<keyword evidence="1" id="KW-0472">Membrane</keyword>
<dbReference type="EMBL" id="JACQAY010000264">
    <property type="protein sequence ID" value="MBI3540196.1"/>
    <property type="molecule type" value="Genomic_DNA"/>
</dbReference>
<dbReference type="PANTHER" id="PTHR44216:SF3">
    <property type="entry name" value="PROTEIN O-MANNOSYL-TRANSFERASE TMTC2"/>
    <property type="match status" value="1"/>
</dbReference>